<dbReference type="InterPro" id="IPR011990">
    <property type="entry name" value="TPR-like_helical_dom_sf"/>
</dbReference>
<accession>A0A2P2K184</accession>
<evidence type="ECO:0000256" key="2">
    <source>
        <dbReference type="SAM" id="MobiDB-lite"/>
    </source>
</evidence>
<dbReference type="AlphaFoldDB" id="A0A2P2K184"/>
<dbReference type="Gene3D" id="1.25.40.10">
    <property type="entry name" value="Tetratricopeptide repeat domain"/>
    <property type="match status" value="1"/>
</dbReference>
<dbReference type="Pfam" id="PF10374">
    <property type="entry name" value="EST1"/>
    <property type="match status" value="1"/>
</dbReference>
<evidence type="ECO:0008006" key="6">
    <source>
        <dbReference type="Google" id="ProtNLM"/>
    </source>
</evidence>
<feature type="region of interest" description="Disordered" evidence="2">
    <location>
        <begin position="283"/>
        <end position="305"/>
    </location>
</feature>
<dbReference type="InterPro" id="IPR018834">
    <property type="entry name" value="DNA/RNA-bd_Est1-type"/>
</dbReference>
<dbReference type="GO" id="GO:0042162">
    <property type="term" value="F:telomeric DNA binding"/>
    <property type="evidence" value="ECO:0007669"/>
    <property type="project" value="TreeGrafter"/>
</dbReference>
<protein>
    <recommendedName>
        <fullName evidence="6">Protein SMG7L</fullName>
    </recommendedName>
</protein>
<feature type="domain" description="Telomerase activating protein Est1-like N-terminal" evidence="4">
    <location>
        <begin position="70"/>
        <end position="188"/>
    </location>
</feature>
<dbReference type="Pfam" id="PF10373">
    <property type="entry name" value="EST1_DNA_bind"/>
    <property type="match status" value="1"/>
</dbReference>
<dbReference type="GO" id="GO:0005697">
    <property type="term" value="C:telomerase holoenzyme complex"/>
    <property type="evidence" value="ECO:0007669"/>
    <property type="project" value="TreeGrafter"/>
</dbReference>
<dbReference type="GO" id="GO:0070034">
    <property type="term" value="F:telomerase RNA binding"/>
    <property type="evidence" value="ECO:0007669"/>
    <property type="project" value="TreeGrafter"/>
</dbReference>
<dbReference type="EMBL" id="GGEC01018975">
    <property type="protein sequence ID" value="MBW99458.1"/>
    <property type="molecule type" value="Transcribed_RNA"/>
</dbReference>
<keyword evidence="1" id="KW-0677">Repeat</keyword>
<dbReference type="EMBL" id="GGEC01018976">
    <property type="protein sequence ID" value="MBW99459.1"/>
    <property type="molecule type" value="Transcribed_RNA"/>
</dbReference>
<dbReference type="PANTHER" id="PTHR15696:SF0">
    <property type="entry name" value="TELOMERASE-BINDING PROTEIN EST1A"/>
    <property type="match status" value="1"/>
</dbReference>
<evidence type="ECO:0000259" key="3">
    <source>
        <dbReference type="Pfam" id="PF10373"/>
    </source>
</evidence>
<dbReference type="FunFam" id="1.25.40.10:FF:000225">
    <property type="entry name" value="Protein SMG7"/>
    <property type="match status" value="1"/>
</dbReference>
<sequence length="1000" mass="112831">MDANLPLPHKDQKEKPGILVEVAGLEKQLWALILNKGLLHSEVKELYHRICYSYEKIILSDYEFTELHDVEYSIWKLHYRHIDEFRKRIKGSSGHEETAKTATSQSAVTSQRSCEDLVERFKSFLSEATEFYQNLMVKLRKSNGLSEGFSFCKNGGNSGSVDTKKMQFLCHRILICLGDLARYREQYEKADTQGHNWSVAGKHYLEATMIWPDSGNPHNQLAVLATYVGDDFLALYHFIRSFAVKEPFPDAWDNLILLFERNKSSHFPSLSCDAHFDFLKPSESSRQSQSQSTNDQVESENEGCRETNPWPLIVRVMGFFIIKSSLDDFPYTFASAMKELDVLMELDDTKLKAAVETYQLIGSARSRPFRTLQAVSVFIFVIDNLINNTEAKDSNNKKDPQQIALAQLALASTFIFMGRLVDRCLNAYLLDSCPLLPAILVFVEWLVDIIDEAEIYETDERCTSAISYFFGALLELLWQLDRNRVDVKALSSTALWEDYELRGFAPLAHSHLSREFSSNWGYSSSSESEFECRALRIINAAIKIADRPSSNCKWIFYNRSEKKFSTLEPKRPLDRNEIEKLESCCAVVEAKEAQQHCHYNPEEFEKLVDPPHLLGKPVALEEEEVILFKPLTRYNSAPPHGFFTGSDQMPPKEAGDPMVGADECLRRATSLLIAQVQGDPSTLHSDMTNFKRSKVLKWQEPLVTDMVSHAFLESPSSPGASSFGSSISAGPPSLNAWVPEQSSLSSERAMGKTYFTKHGLTPIEELASASLNDLSINGTEDSLKYSTTNSPAYSAPLPSAPFLPDGVGWFSGTQSTFSNHNRPSINRANHFYGVSQGSGNTNWAMSHQPVDHNPSNPGFVDGYTPFHCMTSSEWLHQYREHHNLQQPISNAWPAHSYAAGSTRNINGDDITRSHLLDQWASPMSPGPSIYEESQPFPPSFPPIYGTDQQRREKLILGYQRASPYLCGPGNESASLLQYLKEKEWLLRQDPTLRGPTYMGS</sequence>
<dbReference type="PANTHER" id="PTHR15696">
    <property type="entry name" value="SMG-7 SUPPRESSOR WITH MORPHOLOGICAL EFFECT ON GENITALIA PROTEIN 7"/>
    <property type="match status" value="1"/>
</dbReference>
<evidence type="ECO:0000256" key="1">
    <source>
        <dbReference type="ARBA" id="ARBA00022737"/>
    </source>
</evidence>
<proteinExistence type="predicted"/>
<evidence type="ECO:0000313" key="5">
    <source>
        <dbReference type="EMBL" id="MBW99458.1"/>
    </source>
</evidence>
<organism evidence="5">
    <name type="scientific">Rhizophora mucronata</name>
    <name type="common">Asiatic mangrove</name>
    <dbReference type="NCBI Taxonomy" id="61149"/>
    <lineage>
        <taxon>Eukaryota</taxon>
        <taxon>Viridiplantae</taxon>
        <taxon>Streptophyta</taxon>
        <taxon>Embryophyta</taxon>
        <taxon>Tracheophyta</taxon>
        <taxon>Spermatophyta</taxon>
        <taxon>Magnoliopsida</taxon>
        <taxon>eudicotyledons</taxon>
        <taxon>Gunneridae</taxon>
        <taxon>Pentapetalae</taxon>
        <taxon>rosids</taxon>
        <taxon>fabids</taxon>
        <taxon>Malpighiales</taxon>
        <taxon>Rhizophoraceae</taxon>
        <taxon>Rhizophora</taxon>
    </lineage>
</organism>
<evidence type="ECO:0000259" key="4">
    <source>
        <dbReference type="Pfam" id="PF10374"/>
    </source>
</evidence>
<name>A0A2P2K184_RHIMU</name>
<dbReference type="InterPro" id="IPR019458">
    <property type="entry name" value="Est1-like_N"/>
</dbReference>
<dbReference type="GO" id="GO:0000184">
    <property type="term" value="P:nuclear-transcribed mRNA catabolic process, nonsense-mediated decay"/>
    <property type="evidence" value="ECO:0007669"/>
    <property type="project" value="TreeGrafter"/>
</dbReference>
<dbReference type="InterPro" id="IPR045153">
    <property type="entry name" value="Est1/Ebs1-like"/>
</dbReference>
<reference evidence="5" key="1">
    <citation type="submission" date="2018-02" db="EMBL/GenBank/DDBJ databases">
        <title>Rhizophora mucronata_Transcriptome.</title>
        <authorList>
            <person name="Meera S.P."/>
            <person name="Sreeshan A."/>
            <person name="Augustine A."/>
        </authorList>
    </citation>
    <scope>NUCLEOTIDE SEQUENCE</scope>
    <source>
        <tissue evidence="5">Leaf</tissue>
    </source>
</reference>
<feature type="domain" description="DNA/RNA-binding" evidence="3">
    <location>
        <begin position="200"/>
        <end position="510"/>
    </location>
</feature>
<feature type="compositionally biased region" description="Low complexity" evidence="2">
    <location>
        <begin position="283"/>
        <end position="292"/>
    </location>
</feature>
<dbReference type="SUPFAM" id="SSF48452">
    <property type="entry name" value="TPR-like"/>
    <property type="match status" value="1"/>
</dbReference>